<evidence type="ECO:0000256" key="1">
    <source>
        <dbReference type="ARBA" id="ARBA00003757"/>
    </source>
</evidence>
<keyword evidence="4" id="KW-0496">Mitochondrion</keyword>
<reference evidence="8 9" key="1">
    <citation type="submission" date="2016-04" db="EMBL/GenBank/DDBJ databases">
        <title>A degradative enzymes factory behind the ericoid mycorrhizal symbiosis.</title>
        <authorList>
            <consortium name="DOE Joint Genome Institute"/>
            <person name="Martino E."/>
            <person name="Morin E."/>
            <person name="Grelet G."/>
            <person name="Kuo A."/>
            <person name="Kohler A."/>
            <person name="Daghino S."/>
            <person name="Barry K."/>
            <person name="Choi C."/>
            <person name="Cichocki N."/>
            <person name="Clum A."/>
            <person name="Copeland A."/>
            <person name="Hainaut M."/>
            <person name="Haridas S."/>
            <person name="Labutti K."/>
            <person name="Lindquist E."/>
            <person name="Lipzen A."/>
            <person name="Khouja H.-R."/>
            <person name="Murat C."/>
            <person name="Ohm R."/>
            <person name="Olson A."/>
            <person name="Spatafora J."/>
            <person name="Veneault-Fourrey C."/>
            <person name="Henrissat B."/>
            <person name="Grigoriev I."/>
            <person name="Martin F."/>
            <person name="Perotto S."/>
        </authorList>
    </citation>
    <scope>NUCLEOTIDE SEQUENCE [LARGE SCALE GENOMIC DNA]</scope>
    <source>
        <strain evidence="8 9">E</strain>
    </source>
</reference>
<dbReference type="Pfam" id="PF10644">
    <property type="entry name" value="Misat_Tub_SegII"/>
    <property type="match status" value="1"/>
</dbReference>
<evidence type="ECO:0000313" key="9">
    <source>
        <dbReference type="Proteomes" id="UP000235371"/>
    </source>
</evidence>
<dbReference type="PANTHER" id="PTHR13391:SF0">
    <property type="entry name" value="PROTEIN MISATO HOMOLOG 1"/>
    <property type="match status" value="1"/>
</dbReference>
<dbReference type="OrthoDB" id="271881at2759"/>
<dbReference type="RefSeq" id="XP_024735036.1">
    <property type="nucleotide sequence ID" value="XM_024886988.1"/>
</dbReference>
<dbReference type="FunCoup" id="A0A2J6T534">
    <property type="interactions" value="88"/>
</dbReference>
<dbReference type="InterPro" id="IPR019605">
    <property type="entry name" value="Misato_II_tubulin-like"/>
</dbReference>
<dbReference type="InParanoid" id="A0A2J6T534"/>
<accession>A0A2J6T534</accession>
<dbReference type="PANTHER" id="PTHR13391">
    <property type="entry name" value="MITOCHONDRIAL DISTRIBUTION REGULATOR MISATO"/>
    <property type="match status" value="1"/>
</dbReference>
<dbReference type="Pfam" id="PF14881">
    <property type="entry name" value="Tubulin_3"/>
    <property type="match status" value="1"/>
</dbReference>
<gene>
    <name evidence="8" type="ORF">K444DRAFT_664637</name>
</gene>
<feature type="region of interest" description="Disordered" evidence="5">
    <location>
        <begin position="337"/>
        <end position="381"/>
    </location>
</feature>
<protein>
    <submittedName>
        <fullName evidence="8">Tubulin nucleotide-binding domain-like protein</fullName>
    </submittedName>
</protein>
<comment type="similarity">
    <text evidence="3">Belongs to the misato family.</text>
</comment>
<dbReference type="GeneID" id="36595064"/>
<dbReference type="SUPFAM" id="SSF52490">
    <property type="entry name" value="Tubulin nucleotide-binding domain-like"/>
    <property type="match status" value="1"/>
</dbReference>
<evidence type="ECO:0000256" key="3">
    <source>
        <dbReference type="ARBA" id="ARBA00008507"/>
    </source>
</evidence>
<feature type="domain" description="Misato Segment II tubulin-like" evidence="6">
    <location>
        <begin position="2"/>
        <end position="114"/>
    </location>
</feature>
<name>A0A2J6T534_9HELO</name>
<dbReference type="Gene3D" id="3.40.50.1440">
    <property type="entry name" value="Tubulin/FtsZ, GTPase domain"/>
    <property type="match status" value="1"/>
</dbReference>
<dbReference type="AlphaFoldDB" id="A0A2J6T534"/>
<dbReference type="GO" id="GO:0005739">
    <property type="term" value="C:mitochondrion"/>
    <property type="evidence" value="ECO:0007669"/>
    <property type="project" value="UniProtKB-SubCell"/>
</dbReference>
<evidence type="ECO:0000259" key="6">
    <source>
        <dbReference type="Pfam" id="PF10644"/>
    </source>
</evidence>
<proteinExistence type="inferred from homology"/>
<comment type="subcellular location">
    <subcellularLocation>
        <location evidence="2">Mitochondrion</location>
    </subcellularLocation>
</comment>
<evidence type="ECO:0000256" key="5">
    <source>
        <dbReference type="SAM" id="MobiDB-lite"/>
    </source>
</evidence>
<sequence>MHEIITLQLGQRSNYLATHFWNTQESYFTYSTDEESLVDHDIHFRPGIGADGTETFTPRTLIYDLKGGFGSLRKINALYEIEEPVVQHGVWNGPAVIQRQAAIQQSAYQQSLEEGLDPPQLTTESVRYWSDFNRVYFNPKSIVQLNEYELSSTLMPFESWEVGEDLFNSLDKEHDLLDRDLRVFAEEADHMQGVQVMAGVDDAWGGFAARYMDRIRDEYGKTTVSFWGLEDGLTSISREKRIMRLSNIARSLSEIAPQASLFIPMTLPTARLPNYVTVDRQSPWHVSGLLSAALESMSLPSRLKTKYGSRKTIDRLISALNINGNQNIAKLRMSVDQKTAPNRHQGPGRLAAPTESRDSRVSYQDRSVRGSQAGGDSDLNTFDMDFFPAETGEQISRRQSNKESHVFGQVEGYRVKEITDSQETSGEDEGYERARRRAAGLPLIQNALVSRTAVRSFQVSLYAWSLAAGIPADSHRRTITPLLFPLLDSFPHIFAQASVTASLAISTSLSTDTTVALQVKRLQSIVSRAVAITEREALSNSLGEIAEAYEEGWDSESDEDED</sequence>
<dbReference type="CDD" id="cd06060">
    <property type="entry name" value="misato"/>
    <property type="match status" value="1"/>
</dbReference>
<dbReference type="InterPro" id="IPR036525">
    <property type="entry name" value="Tubulin/FtsZ_GTPase_sf"/>
</dbReference>
<evidence type="ECO:0000256" key="2">
    <source>
        <dbReference type="ARBA" id="ARBA00004173"/>
    </source>
</evidence>
<comment type="function">
    <text evidence="1">Involved in the partitioning of the mitochondrial organelle and mitochondrial DNA (mtDNA) inheritance.</text>
</comment>
<dbReference type="STRING" id="1095630.A0A2J6T534"/>
<dbReference type="EMBL" id="KZ613828">
    <property type="protein sequence ID" value="PMD58132.1"/>
    <property type="molecule type" value="Genomic_DNA"/>
</dbReference>
<dbReference type="InterPro" id="IPR049942">
    <property type="entry name" value="DML1/Misato"/>
</dbReference>
<dbReference type="InterPro" id="IPR029209">
    <property type="entry name" value="DML1/Misato_tubulin"/>
</dbReference>
<organism evidence="8 9">
    <name type="scientific">Hyaloscypha bicolor E</name>
    <dbReference type="NCBI Taxonomy" id="1095630"/>
    <lineage>
        <taxon>Eukaryota</taxon>
        <taxon>Fungi</taxon>
        <taxon>Dikarya</taxon>
        <taxon>Ascomycota</taxon>
        <taxon>Pezizomycotina</taxon>
        <taxon>Leotiomycetes</taxon>
        <taxon>Helotiales</taxon>
        <taxon>Hyaloscyphaceae</taxon>
        <taxon>Hyaloscypha</taxon>
        <taxon>Hyaloscypha bicolor</taxon>
    </lineage>
</organism>
<evidence type="ECO:0000256" key="4">
    <source>
        <dbReference type="ARBA" id="ARBA00023128"/>
    </source>
</evidence>
<evidence type="ECO:0000313" key="8">
    <source>
        <dbReference type="EMBL" id="PMD58132.1"/>
    </source>
</evidence>
<dbReference type="GO" id="GO:0007005">
    <property type="term" value="P:mitochondrion organization"/>
    <property type="evidence" value="ECO:0007669"/>
    <property type="project" value="InterPro"/>
</dbReference>
<feature type="domain" description="DML1/Misato tubulin" evidence="7">
    <location>
        <begin position="118"/>
        <end position="303"/>
    </location>
</feature>
<dbReference type="Proteomes" id="UP000235371">
    <property type="component" value="Unassembled WGS sequence"/>
</dbReference>
<evidence type="ECO:0000259" key="7">
    <source>
        <dbReference type="Pfam" id="PF14881"/>
    </source>
</evidence>
<keyword evidence="9" id="KW-1185">Reference proteome</keyword>